<name>A0A517W0U8_9PLAN</name>
<dbReference type="InterPro" id="IPR000182">
    <property type="entry name" value="GNAT_dom"/>
</dbReference>
<dbReference type="Pfam" id="PF13673">
    <property type="entry name" value="Acetyltransf_10"/>
    <property type="match status" value="1"/>
</dbReference>
<evidence type="ECO:0000256" key="1">
    <source>
        <dbReference type="ARBA" id="ARBA00022679"/>
    </source>
</evidence>
<dbReference type="InterPro" id="IPR016181">
    <property type="entry name" value="Acyl_CoA_acyltransferase"/>
</dbReference>
<dbReference type="SUPFAM" id="SSF55729">
    <property type="entry name" value="Acyl-CoA N-acyltransferases (Nat)"/>
    <property type="match status" value="1"/>
</dbReference>
<dbReference type="PROSITE" id="PS51186">
    <property type="entry name" value="GNAT"/>
    <property type="match status" value="1"/>
</dbReference>
<protein>
    <submittedName>
        <fullName evidence="4">Putative N-acetyltransferase YjcF</fullName>
        <ecNumber evidence="4">2.3.1.-</ecNumber>
    </submittedName>
</protein>
<sequence length="146" mass="16895">MQFERIPYQSDWYREACQLRNELLRKPLGLDLLQEGLSEESEYFHYGMIVDNKVIACALAIPVSENKAKVRQMTVASEYQKQGIGKLLLQKIELDLKEREIEMVELDARSSVVEFYKKLGYVAEGEEFLSVSIPHLHMVKSLVDNL</sequence>
<organism evidence="4 5">
    <name type="scientific">Gimesia aquarii</name>
    <dbReference type="NCBI Taxonomy" id="2527964"/>
    <lineage>
        <taxon>Bacteria</taxon>
        <taxon>Pseudomonadati</taxon>
        <taxon>Planctomycetota</taxon>
        <taxon>Planctomycetia</taxon>
        <taxon>Planctomycetales</taxon>
        <taxon>Planctomycetaceae</taxon>
        <taxon>Gimesia</taxon>
    </lineage>
</organism>
<dbReference type="AlphaFoldDB" id="A0A517W0U8"/>
<gene>
    <name evidence="4" type="primary">yjcF</name>
    <name evidence="4" type="ORF">V144x_43910</name>
</gene>
<dbReference type="RefSeq" id="WP_144987890.1">
    <property type="nucleotide sequence ID" value="NZ_CP037920.1"/>
</dbReference>
<proteinExistence type="predicted"/>
<dbReference type="EMBL" id="CP037920">
    <property type="protein sequence ID" value="QDT98881.1"/>
    <property type="molecule type" value="Genomic_DNA"/>
</dbReference>
<dbReference type="PANTHER" id="PTHR43626:SF4">
    <property type="entry name" value="GCN5-RELATED N-ACETYLTRANSFERASE 2, CHLOROPLASTIC"/>
    <property type="match status" value="1"/>
</dbReference>
<dbReference type="KEGG" id="gaw:V144x_43910"/>
<accession>A0A517W0U8</accession>
<dbReference type="Proteomes" id="UP000318704">
    <property type="component" value="Chromosome"/>
</dbReference>
<evidence type="ECO:0000259" key="3">
    <source>
        <dbReference type="PROSITE" id="PS51186"/>
    </source>
</evidence>
<evidence type="ECO:0000256" key="2">
    <source>
        <dbReference type="ARBA" id="ARBA00023315"/>
    </source>
</evidence>
<feature type="domain" description="N-acetyltransferase" evidence="3">
    <location>
        <begin position="1"/>
        <end position="143"/>
    </location>
</feature>
<dbReference type="InterPro" id="IPR045039">
    <property type="entry name" value="NSI-like"/>
</dbReference>
<dbReference type="CDD" id="cd04301">
    <property type="entry name" value="NAT_SF"/>
    <property type="match status" value="1"/>
</dbReference>
<dbReference type="GO" id="GO:0005737">
    <property type="term" value="C:cytoplasm"/>
    <property type="evidence" value="ECO:0007669"/>
    <property type="project" value="TreeGrafter"/>
</dbReference>
<keyword evidence="1 4" id="KW-0808">Transferase</keyword>
<reference evidence="4 5" key="1">
    <citation type="submission" date="2019-03" db="EMBL/GenBank/DDBJ databases">
        <title>Deep-cultivation of Planctomycetes and their phenomic and genomic characterization uncovers novel biology.</title>
        <authorList>
            <person name="Wiegand S."/>
            <person name="Jogler M."/>
            <person name="Boedeker C."/>
            <person name="Pinto D."/>
            <person name="Vollmers J."/>
            <person name="Rivas-Marin E."/>
            <person name="Kohn T."/>
            <person name="Peeters S.H."/>
            <person name="Heuer A."/>
            <person name="Rast P."/>
            <person name="Oberbeckmann S."/>
            <person name="Bunk B."/>
            <person name="Jeske O."/>
            <person name="Meyerdierks A."/>
            <person name="Storesund J.E."/>
            <person name="Kallscheuer N."/>
            <person name="Luecker S."/>
            <person name="Lage O.M."/>
            <person name="Pohl T."/>
            <person name="Merkel B.J."/>
            <person name="Hornburger P."/>
            <person name="Mueller R.-W."/>
            <person name="Bruemmer F."/>
            <person name="Labrenz M."/>
            <person name="Spormann A.M."/>
            <person name="Op den Camp H."/>
            <person name="Overmann J."/>
            <person name="Amann R."/>
            <person name="Jetten M.S.M."/>
            <person name="Mascher T."/>
            <person name="Medema M.H."/>
            <person name="Devos D.P."/>
            <person name="Kaster A.-K."/>
            <person name="Ovreas L."/>
            <person name="Rohde M."/>
            <person name="Galperin M.Y."/>
            <person name="Jogler C."/>
        </authorList>
    </citation>
    <scope>NUCLEOTIDE SEQUENCE [LARGE SCALE GENOMIC DNA]</scope>
    <source>
        <strain evidence="4 5">V144</strain>
    </source>
</reference>
<dbReference type="GO" id="GO:0008080">
    <property type="term" value="F:N-acetyltransferase activity"/>
    <property type="evidence" value="ECO:0007669"/>
    <property type="project" value="InterPro"/>
</dbReference>
<dbReference type="EC" id="2.3.1.-" evidence="4"/>
<keyword evidence="2 4" id="KW-0012">Acyltransferase</keyword>
<evidence type="ECO:0000313" key="5">
    <source>
        <dbReference type="Proteomes" id="UP000318704"/>
    </source>
</evidence>
<dbReference type="PANTHER" id="PTHR43626">
    <property type="entry name" value="ACYL-COA N-ACYLTRANSFERASE"/>
    <property type="match status" value="1"/>
</dbReference>
<dbReference type="Gene3D" id="3.40.630.30">
    <property type="match status" value="1"/>
</dbReference>
<evidence type="ECO:0000313" key="4">
    <source>
        <dbReference type="EMBL" id="QDT98881.1"/>
    </source>
</evidence>